<dbReference type="FunFam" id="3.20.20.80:FF:000005">
    <property type="entry name" value="Glucan endo-1,3-beta-glucosidase 14"/>
    <property type="match status" value="1"/>
</dbReference>
<keyword evidence="6" id="KW-0732">Signal</keyword>
<dbReference type="SUPFAM" id="SSF51445">
    <property type="entry name" value="(Trans)glycosidases"/>
    <property type="match status" value="1"/>
</dbReference>
<keyword evidence="7 11" id="KW-0378">Hydrolase</keyword>
<dbReference type="InterPro" id="IPR012946">
    <property type="entry name" value="X8"/>
</dbReference>
<evidence type="ECO:0000256" key="7">
    <source>
        <dbReference type="ARBA" id="ARBA00022801"/>
    </source>
</evidence>
<keyword evidence="14" id="KW-1185">Reference proteome</keyword>
<evidence type="ECO:0000259" key="12">
    <source>
        <dbReference type="SMART" id="SM00768"/>
    </source>
</evidence>
<evidence type="ECO:0000313" key="13">
    <source>
        <dbReference type="EMBL" id="KDO84535.1"/>
    </source>
</evidence>
<evidence type="ECO:0000256" key="9">
    <source>
        <dbReference type="ARBA" id="ARBA00023295"/>
    </source>
</evidence>
<evidence type="ECO:0000256" key="6">
    <source>
        <dbReference type="ARBA" id="ARBA00022729"/>
    </source>
</evidence>
<feature type="non-terminal residue" evidence="13">
    <location>
        <position position="1"/>
    </location>
</feature>
<organism evidence="13 14">
    <name type="scientific">Citrus sinensis</name>
    <name type="common">Sweet orange</name>
    <name type="synonym">Citrus aurantium var. sinensis</name>
    <dbReference type="NCBI Taxonomy" id="2711"/>
    <lineage>
        <taxon>Eukaryota</taxon>
        <taxon>Viridiplantae</taxon>
        <taxon>Streptophyta</taxon>
        <taxon>Embryophyta</taxon>
        <taxon>Tracheophyta</taxon>
        <taxon>Spermatophyta</taxon>
        <taxon>Magnoliopsida</taxon>
        <taxon>eudicotyledons</taxon>
        <taxon>Gunneridae</taxon>
        <taxon>Pentapetalae</taxon>
        <taxon>rosids</taxon>
        <taxon>malvids</taxon>
        <taxon>Sapindales</taxon>
        <taxon>Rutaceae</taxon>
        <taxon>Aurantioideae</taxon>
        <taxon>Citrus</taxon>
    </lineage>
</organism>
<sequence length="436" mass="47660">SEPFIGINYGNLGDNLPSPEDTVKLLQSTSIQKIRLYSPDIPMIKALANSGIDIVVGTQNSEIPALASDPNAAKTWINTNVLPFYPASNIFLIMVGNEISLDENFRKQLLPAMQNMQNALDAGSLGGKIKVSTVHSMSVLSHSDPPSSGEFQTWLVDVMKGFLGFNNATGSPFAINPYPYYAYNSDPRPGYLAYCLFQVNAGRVDPNNNIKYMNMFDAQVDAARSALNSLGYNNVEIVVTETGWPSKGDDKEPWATIDKAKDYYSGLITHLRSKAGTPLMPGKTTDTYLFALYDENLKQGPISERSFGLFKPDRTANFDVGLLKNNKENPGAPNKAMWCVPKEGVTNKQLQANIDYACGRGIDCSPIAPGGACFEPDTLASHAAYAMNLHHQTNGRNAWDCDFSKTATLSSKDPSYKGCIYPSNARESKDELTNML</sequence>
<proteinExistence type="inferred from homology"/>
<evidence type="ECO:0000313" key="14">
    <source>
        <dbReference type="Proteomes" id="UP000027120"/>
    </source>
</evidence>
<dbReference type="Gene3D" id="1.20.58.1040">
    <property type="match status" value="1"/>
</dbReference>
<evidence type="ECO:0000256" key="2">
    <source>
        <dbReference type="ARBA" id="ARBA00004613"/>
    </source>
</evidence>
<dbReference type="Pfam" id="PF00332">
    <property type="entry name" value="Glyco_hydro_17"/>
    <property type="match status" value="1"/>
</dbReference>
<keyword evidence="9 11" id="KW-0326">Glycosidase</keyword>
<dbReference type="GO" id="GO:0042973">
    <property type="term" value="F:glucan endo-1,3-beta-D-glucosidase activity"/>
    <property type="evidence" value="ECO:0007669"/>
    <property type="project" value="UniProtKB-EC"/>
</dbReference>
<dbReference type="PROSITE" id="PS00587">
    <property type="entry name" value="GLYCOSYL_HYDROL_F17"/>
    <property type="match status" value="1"/>
</dbReference>
<dbReference type="SMR" id="A0A067H0U1"/>
<dbReference type="EMBL" id="KK784874">
    <property type="protein sequence ID" value="KDO84535.1"/>
    <property type="molecule type" value="Genomic_DNA"/>
</dbReference>
<dbReference type="PANTHER" id="PTHR32227">
    <property type="entry name" value="GLUCAN ENDO-1,3-BETA-GLUCOSIDASE BG1-RELATED-RELATED"/>
    <property type="match status" value="1"/>
</dbReference>
<dbReference type="InterPro" id="IPR017853">
    <property type="entry name" value="GH"/>
</dbReference>
<reference evidence="13 14" key="1">
    <citation type="submission" date="2014-04" db="EMBL/GenBank/DDBJ databases">
        <authorList>
            <consortium name="International Citrus Genome Consortium"/>
            <person name="Gmitter F."/>
            <person name="Chen C."/>
            <person name="Farmerie W."/>
            <person name="Harkins T."/>
            <person name="Desany B."/>
            <person name="Mohiuddin M."/>
            <person name="Kodira C."/>
            <person name="Borodovsky M."/>
            <person name="Lomsadze A."/>
            <person name="Burns P."/>
            <person name="Jenkins J."/>
            <person name="Prochnik S."/>
            <person name="Shu S."/>
            <person name="Chapman J."/>
            <person name="Pitluck S."/>
            <person name="Schmutz J."/>
            <person name="Rokhsar D."/>
        </authorList>
    </citation>
    <scope>NUCLEOTIDE SEQUENCE</scope>
</reference>
<dbReference type="AlphaFoldDB" id="A0A067H0U1"/>
<dbReference type="Pfam" id="PF07983">
    <property type="entry name" value="X8"/>
    <property type="match status" value="1"/>
</dbReference>
<accession>A0A067H0U1</accession>
<dbReference type="GO" id="GO:0005886">
    <property type="term" value="C:plasma membrane"/>
    <property type="evidence" value="ECO:0000318"/>
    <property type="project" value="GO_Central"/>
</dbReference>
<keyword evidence="8" id="KW-1015">Disulfide bond</keyword>
<evidence type="ECO:0000256" key="10">
    <source>
        <dbReference type="RuleBase" id="RU004335"/>
    </source>
</evidence>
<protein>
    <recommendedName>
        <fullName evidence="4">glucan endo-1,3-beta-D-glucosidase</fullName>
        <ecNumber evidence="4">3.2.1.39</ecNumber>
    </recommendedName>
</protein>
<evidence type="ECO:0000256" key="5">
    <source>
        <dbReference type="ARBA" id="ARBA00022525"/>
    </source>
</evidence>
<gene>
    <name evidence="13" type="ORF">CISIN_1g040787mg</name>
</gene>
<dbReference type="Proteomes" id="UP000027120">
    <property type="component" value="Unassembled WGS sequence"/>
</dbReference>
<dbReference type="GO" id="GO:0005576">
    <property type="term" value="C:extracellular region"/>
    <property type="evidence" value="ECO:0007669"/>
    <property type="project" value="UniProtKB-SubCell"/>
</dbReference>
<evidence type="ECO:0000256" key="11">
    <source>
        <dbReference type="RuleBase" id="RU004336"/>
    </source>
</evidence>
<dbReference type="InterPro" id="IPR044965">
    <property type="entry name" value="Glyco_hydro_17_plant"/>
</dbReference>
<comment type="subcellular location">
    <subcellularLocation>
        <location evidence="2">Secreted</location>
    </subcellularLocation>
</comment>
<dbReference type="GO" id="GO:0005975">
    <property type="term" value="P:carbohydrate metabolic process"/>
    <property type="evidence" value="ECO:0007669"/>
    <property type="project" value="InterPro"/>
</dbReference>
<evidence type="ECO:0000256" key="4">
    <source>
        <dbReference type="ARBA" id="ARBA00012780"/>
    </source>
</evidence>
<evidence type="ECO:0000256" key="8">
    <source>
        <dbReference type="ARBA" id="ARBA00023157"/>
    </source>
</evidence>
<dbReference type="FunFam" id="1.20.58.1040:FF:000003">
    <property type="entry name" value="glucan endo-1,3-beta-glucosidase 7"/>
    <property type="match status" value="1"/>
</dbReference>
<evidence type="ECO:0000256" key="1">
    <source>
        <dbReference type="ARBA" id="ARBA00000382"/>
    </source>
</evidence>
<dbReference type="EC" id="3.2.1.39" evidence="4"/>
<dbReference type="Gene3D" id="3.20.20.80">
    <property type="entry name" value="Glycosidases"/>
    <property type="match status" value="1"/>
</dbReference>
<evidence type="ECO:0000256" key="3">
    <source>
        <dbReference type="ARBA" id="ARBA00008773"/>
    </source>
</evidence>
<comment type="similarity">
    <text evidence="3 10">Belongs to the glycosyl hydrolase 17 family.</text>
</comment>
<dbReference type="SMART" id="SM00768">
    <property type="entry name" value="X8"/>
    <property type="match status" value="1"/>
</dbReference>
<name>A0A067H0U1_CITSI</name>
<dbReference type="InterPro" id="IPR000490">
    <property type="entry name" value="Glyco_hydro_17"/>
</dbReference>
<keyword evidence="5" id="KW-0964">Secreted</keyword>
<comment type="catalytic activity">
    <reaction evidence="1">
        <text>Hydrolysis of (1-&gt;3)-beta-D-glucosidic linkages in (1-&gt;3)-beta-D-glucans.</text>
        <dbReference type="EC" id="3.2.1.39"/>
    </reaction>
</comment>
<feature type="domain" description="X8" evidence="12">
    <location>
        <begin position="337"/>
        <end position="421"/>
    </location>
</feature>